<dbReference type="OrthoDB" id="61388at2759"/>
<dbReference type="AlphaFoldDB" id="A0A024GN70"/>
<reference evidence="2 3" key="1">
    <citation type="submission" date="2012-05" db="EMBL/GenBank/DDBJ databases">
        <title>Recombination and specialization in a pathogen metapopulation.</title>
        <authorList>
            <person name="Gardiner A."/>
            <person name="Kemen E."/>
            <person name="Schultz-Larsen T."/>
            <person name="MacLean D."/>
            <person name="Van Oosterhout C."/>
            <person name="Jones J.D.G."/>
        </authorList>
    </citation>
    <scope>NUCLEOTIDE SEQUENCE [LARGE SCALE GENOMIC DNA]</scope>
    <source>
        <strain evidence="2 3">Ac Nc2</strain>
    </source>
</reference>
<evidence type="ECO:0000313" key="2">
    <source>
        <dbReference type="EMBL" id="CCI47945.1"/>
    </source>
</evidence>
<feature type="chain" id="PRO_5001529703" evidence="1">
    <location>
        <begin position="26"/>
        <end position="413"/>
    </location>
</feature>
<dbReference type="SUPFAM" id="SSF56784">
    <property type="entry name" value="HAD-like"/>
    <property type="match status" value="1"/>
</dbReference>
<protein>
    <submittedName>
        <fullName evidence="2">Uncharacterized protein</fullName>
    </submittedName>
</protein>
<dbReference type="Gene3D" id="1.20.1440.320">
    <property type="match status" value="1"/>
</dbReference>
<accession>A0A024GN70</accession>
<name>A0A024GN70_9STRA</name>
<dbReference type="EMBL" id="CAIX01000196">
    <property type="protein sequence ID" value="CCI47945.1"/>
    <property type="molecule type" value="Genomic_DNA"/>
</dbReference>
<dbReference type="InParanoid" id="A0A024GN70"/>
<comment type="caution">
    <text evidence="2">The sequence shown here is derived from an EMBL/GenBank/DDBJ whole genome shotgun (WGS) entry which is preliminary data.</text>
</comment>
<dbReference type="InterPro" id="IPR036412">
    <property type="entry name" value="HAD-like_sf"/>
</dbReference>
<dbReference type="Proteomes" id="UP000053237">
    <property type="component" value="Unassembled WGS sequence"/>
</dbReference>
<evidence type="ECO:0000256" key="1">
    <source>
        <dbReference type="SAM" id="SignalP"/>
    </source>
</evidence>
<keyword evidence="3" id="KW-1185">Reference proteome</keyword>
<gene>
    <name evidence="2" type="ORF">BN9_089880</name>
</gene>
<dbReference type="Gene3D" id="3.40.50.1000">
    <property type="entry name" value="HAD superfamily/HAD-like"/>
    <property type="match status" value="1"/>
</dbReference>
<dbReference type="InterPro" id="IPR023214">
    <property type="entry name" value="HAD_sf"/>
</dbReference>
<keyword evidence="1" id="KW-0732">Signal</keyword>
<feature type="signal peptide" evidence="1">
    <location>
        <begin position="1"/>
        <end position="25"/>
    </location>
</feature>
<proteinExistence type="predicted"/>
<evidence type="ECO:0000313" key="3">
    <source>
        <dbReference type="Proteomes" id="UP000053237"/>
    </source>
</evidence>
<organism evidence="2 3">
    <name type="scientific">Albugo candida</name>
    <dbReference type="NCBI Taxonomy" id="65357"/>
    <lineage>
        <taxon>Eukaryota</taxon>
        <taxon>Sar</taxon>
        <taxon>Stramenopiles</taxon>
        <taxon>Oomycota</taxon>
        <taxon>Peronosporomycetes</taxon>
        <taxon>Albuginales</taxon>
        <taxon>Albuginaceae</taxon>
        <taxon>Albugo</taxon>
    </lineage>
</organism>
<sequence>MELKNCFRRLYGALLCVLLVARIDASSSLVGKVDNELVDAIRQVRKYKDKDKCMALFDFSGSLAYGSLGGAILYYQIDQMKFGFTPMKFREAFYFSPKHTKTCIEMNLLAIDQNNLAIPSANLFRALQTQYTLLYDKMYGAEKKSLKEVKIEAEYERFRLLMFFYHQQFSRMIRHGKGCRALQKYQSSRWWMYLDMNTVKEILIEVAKYEADKMPNVDGMVNIDGKSARVDYKFTFKIHTETLDLIKILNKENIHTVIMTGAENTMISYYNDQVIHAKSVYGAQYTEHEAQVSSQTWSIPSAVYHSTSSQTDTPEPSPPTFLGYGKPGTIFPVVYGKDEILKQIMEMRGSEPCIVFADSISDYGLVRNMKRGVIVVVQNSGNGKLYEKVIREHTAVKKHHVRVFKQLVRGSGN</sequence>